<dbReference type="Pfam" id="PF00126">
    <property type="entry name" value="HTH_1"/>
    <property type="match status" value="1"/>
</dbReference>
<sequence>MKYPITLDALEVLDAIDRKGSFAAAANELFRVPSAISYTVQKLEQDLDVVLFRKEGRKAVLTEAGKVLLEQGREILEATERLAIAAKKTHSGWEPVFNIAIDTILDFDFIYPLIAKFYEVLPDIEINIYEEVLGGSQEAITGNRADLVIGTGVFPTPNQGIRYQEIRQVEWIFTVAPGHPLSQAPLPLSRQLIEQHRFIVIRDSSRNQAPQSHRVFSKRPVLSVPSMSEKINALSAGLGAGFLPAHRIRHLLEQGLLVSLPVEDAIPVDHLHIAWKTSNKGKVLRWFIEQLSRHEFV</sequence>
<dbReference type="Proteomes" id="UP000733744">
    <property type="component" value="Unassembled WGS sequence"/>
</dbReference>
<evidence type="ECO:0000259" key="5">
    <source>
        <dbReference type="PROSITE" id="PS50931"/>
    </source>
</evidence>
<dbReference type="RefSeq" id="WP_127029411.1">
    <property type="nucleotide sequence ID" value="NZ_RYFG02000095.1"/>
</dbReference>
<dbReference type="EMBL" id="RYFG02000095">
    <property type="protein sequence ID" value="TRW94724.1"/>
    <property type="molecule type" value="Genomic_DNA"/>
</dbReference>
<evidence type="ECO:0000256" key="4">
    <source>
        <dbReference type="ARBA" id="ARBA00023163"/>
    </source>
</evidence>
<keyword evidence="3" id="KW-0238">DNA-binding</keyword>
<dbReference type="InterPro" id="IPR000847">
    <property type="entry name" value="LysR_HTH_N"/>
</dbReference>
<evidence type="ECO:0000313" key="6">
    <source>
        <dbReference type="EMBL" id="TRW94724.1"/>
    </source>
</evidence>
<dbReference type="InterPro" id="IPR005119">
    <property type="entry name" value="LysR_subst-bd"/>
</dbReference>
<dbReference type="Pfam" id="PF03466">
    <property type="entry name" value="LysR_substrate"/>
    <property type="match status" value="1"/>
</dbReference>
<evidence type="ECO:0000256" key="3">
    <source>
        <dbReference type="ARBA" id="ARBA00023125"/>
    </source>
</evidence>
<evidence type="ECO:0000256" key="1">
    <source>
        <dbReference type="ARBA" id="ARBA00009437"/>
    </source>
</evidence>
<reference evidence="6 7" key="1">
    <citation type="journal article" date="2019" name="Antonie Van Leeuwenhoek">
        <title>Description of 'Ca. Methylobacter oryzae' KRF1, a novel species from the environmentally important Methylobacter clade 2.</title>
        <authorList>
            <person name="Khatri K."/>
            <person name="Mohite J.A."/>
            <person name="Pandit P.S."/>
            <person name="Bahulikar R."/>
            <person name="Rahalkar M.C."/>
        </authorList>
    </citation>
    <scope>NUCLEOTIDE SEQUENCE [LARGE SCALE GENOMIC DNA]</scope>
    <source>
        <strain evidence="6 7">KRF1</strain>
    </source>
</reference>
<comment type="caution">
    <text evidence="6">The sequence shown here is derived from an EMBL/GenBank/DDBJ whole genome shotgun (WGS) entry which is preliminary data.</text>
</comment>
<name>A0ABY3CA47_9GAMM</name>
<dbReference type="PANTHER" id="PTHR30126">
    <property type="entry name" value="HTH-TYPE TRANSCRIPTIONAL REGULATOR"/>
    <property type="match status" value="1"/>
</dbReference>
<dbReference type="Gene3D" id="3.40.190.290">
    <property type="match status" value="1"/>
</dbReference>
<dbReference type="SUPFAM" id="SSF46785">
    <property type="entry name" value="Winged helix' DNA-binding domain"/>
    <property type="match status" value="1"/>
</dbReference>
<dbReference type="PANTHER" id="PTHR30126:SF4">
    <property type="entry name" value="LYSR FAMILY TRANSCRIPTIONAL REGULATOR"/>
    <property type="match status" value="1"/>
</dbReference>
<keyword evidence="2" id="KW-0805">Transcription regulation</keyword>
<feature type="domain" description="HTH lysR-type" evidence="5">
    <location>
        <begin position="5"/>
        <end position="62"/>
    </location>
</feature>
<dbReference type="InterPro" id="IPR036390">
    <property type="entry name" value="WH_DNA-bd_sf"/>
</dbReference>
<comment type="similarity">
    <text evidence="1">Belongs to the LysR transcriptional regulatory family.</text>
</comment>
<gene>
    <name evidence="6" type="ORF">EKO24_010935</name>
</gene>
<keyword evidence="7" id="KW-1185">Reference proteome</keyword>
<evidence type="ECO:0000313" key="7">
    <source>
        <dbReference type="Proteomes" id="UP000733744"/>
    </source>
</evidence>
<dbReference type="SUPFAM" id="SSF53850">
    <property type="entry name" value="Periplasmic binding protein-like II"/>
    <property type="match status" value="1"/>
</dbReference>
<organism evidence="6 7">
    <name type="scientific">Candidatus Methylobacter oryzae</name>
    <dbReference type="NCBI Taxonomy" id="2497749"/>
    <lineage>
        <taxon>Bacteria</taxon>
        <taxon>Pseudomonadati</taxon>
        <taxon>Pseudomonadota</taxon>
        <taxon>Gammaproteobacteria</taxon>
        <taxon>Methylococcales</taxon>
        <taxon>Methylococcaceae</taxon>
        <taxon>Methylobacter</taxon>
    </lineage>
</organism>
<keyword evidence="4" id="KW-0804">Transcription</keyword>
<accession>A0ABY3CA47</accession>
<proteinExistence type="inferred from homology"/>
<dbReference type="Gene3D" id="1.10.10.10">
    <property type="entry name" value="Winged helix-like DNA-binding domain superfamily/Winged helix DNA-binding domain"/>
    <property type="match status" value="1"/>
</dbReference>
<dbReference type="PROSITE" id="PS50931">
    <property type="entry name" value="HTH_LYSR"/>
    <property type="match status" value="1"/>
</dbReference>
<dbReference type="InterPro" id="IPR036388">
    <property type="entry name" value="WH-like_DNA-bd_sf"/>
</dbReference>
<evidence type="ECO:0000256" key="2">
    <source>
        <dbReference type="ARBA" id="ARBA00023015"/>
    </source>
</evidence>
<protein>
    <submittedName>
        <fullName evidence="6">LysR family transcriptional regulator</fullName>
    </submittedName>
</protein>